<reference evidence="1 2" key="1">
    <citation type="submission" date="2019-01" db="EMBL/GenBank/DDBJ databases">
        <title>Sequencing of cultivated peanut Arachis hypogaea provides insights into genome evolution and oil improvement.</title>
        <authorList>
            <person name="Chen X."/>
        </authorList>
    </citation>
    <scope>NUCLEOTIDE SEQUENCE [LARGE SCALE GENOMIC DNA]</scope>
    <source>
        <strain evidence="2">cv. Fuhuasheng</strain>
        <tissue evidence="1">Leaves</tissue>
    </source>
</reference>
<sequence>MAVITETTIGVIAIQYSRSSLSGIEFWVLHAEFYDCDIRHQAAALSPELPLLCSLAYLKLSRIARQEKRVSLTMFGFWVWLVEAIRVAQPEALHYDSEDVTSSAVAATTRVAQAPSIALIAFAPFIATVTRALSAVLLSYELLPASLSSLLLLSSLEVCHHLFSSPLVQEGLRLLLVHIPNPFHCDSVLISLSLALSLSIPCIALSKHGEAAKVVSEEQLIAAEMGQRIKLLQEDRLFERIINITSAL</sequence>
<accession>A0A445ECT5</accession>
<comment type="caution">
    <text evidence="1">The sequence shown here is derived from an EMBL/GenBank/DDBJ whole genome shotgun (WGS) entry which is preliminary data.</text>
</comment>
<name>A0A445ECT5_ARAHY</name>
<evidence type="ECO:0000313" key="2">
    <source>
        <dbReference type="Proteomes" id="UP000289738"/>
    </source>
</evidence>
<dbReference type="Proteomes" id="UP000289738">
    <property type="component" value="Chromosome A02"/>
</dbReference>
<protein>
    <submittedName>
        <fullName evidence="1">Uncharacterized protein</fullName>
    </submittedName>
</protein>
<dbReference type="EMBL" id="SDMP01000002">
    <property type="protein sequence ID" value="RYR73237.1"/>
    <property type="molecule type" value="Genomic_DNA"/>
</dbReference>
<organism evidence="1 2">
    <name type="scientific">Arachis hypogaea</name>
    <name type="common">Peanut</name>
    <dbReference type="NCBI Taxonomy" id="3818"/>
    <lineage>
        <taxon>Eukaryota</taxon>
        <taxon>Viridiplantae</taxon>
        <taxon>Streptophyta</taxon>
        <taxon>Embryophyta</taxon>
        <taxon>Tracheophyta</taxon>
        <taxon>Spermatophyta</taxon>
        <taxon>Magnoliopsida</taxon>
        <taxon>eudicotyledons</taxon>
        <taxon>Gunneridae</taxon>
        <taxon>Pentapetalae</taxon>
        <taxon>rosids</taxon>
        <taxon>fabids</taxon>
        <taxon>Fabales</taxon>
        <taxon>Fabaceae</taxon>
        <taxon>Papilionoideae</taxon>
        <taxon>50 kb inversion clade</taxon>
        <taxon>dalbergioids sensu lato</taxon>
        <taxon>Dalbergieae</taxon>
        <taxon>Pterocarpus clade</taxon>
        <taxon>Arachis</taxon>
    </lineage>
</organism>
<proteinExistence type="predicted"/>
<keyword evidence="2" id="KW-1185">Reference proteome</keyword>
<gene>
    <name evidence="1" type="ORF">Ahy_A02g007583</name>
</gene>
<evidence type="ECO:0000313" key="1">
    <source>
        <dbReference type="EMBL" id="RYR73237.1"/>
    </source>
</evidence>
<dbReference type="AlphaFoldDB" id="A0A445ECT5"/>